<protein>
    <submittedName>
        <fullName evidence="1">Uncharacterized protein</fullName>
    </submittedName>
</protein>
<dbReference type="Proteomes" id="UP001257060">
    <property type="component" value="Unassembled WGS sequence"/>
</dbReference>
<evidence type="ECO:0000313" key="1">
    <source>
        <dbReference type="EMBL" id="MDS0301020.1"/>
    </source>
</evidence>
<sequence length="57" mass="5924">MTEDIFARPLVPVASEDDAETTANAAITYLQGDSETVTVLSVIEKAGGAPDKASVEQ</sequence>
<keyword evidence="2" id="KW-1185">Reference proteome</keyword>
<gene>
    <name evidence="1" type="ORF">NDI76_19955</name>
</gene>
<name>A0ABU2GJR0_9EURY</name>
<dbReference type="EMBL" id="JAMQOP010000005">
    <property type="protein sequence ID" value="MDS0301020.1"/>
    <property type="molecule type" value="Genomic_DNA"/>
</dbReference>
<dbReference type="RefSeq" id="WP_310925944.1">
    <property type="nucleotide sequence ID" value="NZ_JAMQOP010000005.1"/>
</dbReference>
<organism evidence="1 2">
    <name type="scientific">Halogeometricum salsisoli</name>
    <dbReference type="NCBI Taxonomy" id="2950536"/>
    <lineage>
        <taxon>Archaea</taxon>
        <taxon>Methanobacteriati</taxon>
        <taxon>Methanobacteriota</taxon>
        <taxon>Stenosarchaea group</taxon>
        <taxon>Halobacteria</taxon>
        <taxon>Halobacteriales</taxon>
        <taxon>Haloferacaceae</taxon>
        <taxon>Halogeometricum</taxon>
    </lineage>
</organism>
<comment type="caution">
    <text evidence="1">The sequence shown here is derived from an EMBL/GenBank/DDBJ whole genome shotgun (WGS) entry which is preliminary data.</text>
</comment>
<evidence type="ECO:0000313" key="2">
    <source>
        <dbReference type="Proteomes" id="UP001257060"/>
    </source>
</evidence>
<accession>A0ABU2GJR0</accession>
<proteinExistence type="predicted"/>
<reference evidence="1 2" key="1">
    <citation type="submission" date="2022-06" db="EMBL/GenBank/DDBJ databases">
        <title>Halogeometricum sp. a new haloarchaeum isolate from saline soil.</title>
        <authorList>
            <person name="Strakova D."/>
            <person name="Galisteo C."/>
            <person name="Sanchez-Porro C."/>
            <person name="Ventosa A."/>
        </authorList>
    </citation>
    <scope>NUCLEOTIDE SEQUENCE [LARGE SCALE GENOMIC DNA]</scope>
    <source>
        <strain evidence="1 2">S1BR25-6</strain>
    </source>
</reference>